<feature type="transmembrane region" description="Helical" evidence="1">
    <location>
        <begin position="507"/>
        <end position="524"/>
    </location>
</feature>
<accession>A0AAV9Y053</accession>
<evidence type="ECO:0000256" key="1">
    <source>
        <dbReference type="SAM" id="Phobius"/>
    </source>
</evidence>
<keyword evidence="1" id="KW-0472">Membrane</keyword>
<dbReference type="EMBL" id="JAWDEY010000007">
    <property type="protein sequence ID" value="KAK6590348.1"/>
    <property type="molecule type" value="Genomic_DNA"/>
</dbReference>
<dbReference type="Proteomes" id="UP001311799">
    <property type="component" value="Unassembled WGS sequence"/>
</dbReference>
<keyword evidence="1" id="KW-0812">Transmembrane</keyword>
<proteinExistence type="predicted"/>
<keyword evidence="3" id="KW-1185">Reference proteome</keyword>
<gene>
    <name evidence="2" type="ORF">RS030_162460</name>
</gene>
<organism evidence="2 3">
    <name type="scientific">Cryptosporidium xiaoi</name>
    <dbReference type="NCBI Taxonomy" id="659607"/>
    <lineage>
        <taxon>Eukaryota</taxon>
        <taxon>Sar</taxon>
        <taxon>Alveolata</taxon>
        <taxon>Apicomplexa</taxon>
        <taxon>Conoidasida</taxon>
        <taxon>Coccidia</taxon>
        <taxon>Eucoccidiorida</taxon>
        <taxon>Eimeriorina</taxon>
        <taxon>Cryptosporidiidae</taxon>
        <taxon>Cryptosporidium</taxon>
    </lineage>
</organism>
<evidence type="ECO:0000313" key="3">
    <source>
        <dbReference type="Proteomes" id="UP001311799"/>
    </source>
</evidence>
<keyword evidence="1" id="KW-1133">Transmembrane helix</keyword>
<sequence length="635" mass="73450">MMLEVGSNNALDRTLEAELKNPRVIGCSVIIKDSRPVYDNVYKSSRVLKNTSVPPLPTTPLMTSGFARSGYEYLKNSPNVTSNSKQNESSYEINYKNPDSSLENKNNNFNLGKVIKNENKFSSKNNNKKDFSIWRCLCWPEIAINPIYSSGYGKMRLSLCLNKIIPSLFLDKTESVDKDIIGVNDFELLPYIRIYYNDELLFQSCVINKNMCIILDIDVHHPLSNITLEIYDFDDSDPSLIGNLEDCITKIIIPIGAHSNRKPLETQLLVGFDEETRLLFIRKSHQNKVQKDNLLAQKLLRFPIENLYDYDAIESDKNTKDIFNKQSESNNIIEYGEIEIDEEFQILDSSFDSNDGNEKRLISSLPNGIYHEISSKMVKNAVELSKSSENKYKATGRLQNPYCTLVAQIYSEIKWTRFSLIPREIFALYLPEPRNTTPRSSSTRDLRFENSIRTLVNTVIVLRELFSSDCFLPIKDKVWKLHNWESYTLSLFAFSVIWYTLFHPEYIYSLLFSLLFYILVRNFNKKNKFTKLESSILAKIRPSQLTGSGINLNLDLDFDSSKRNNSNSYQHINRENCTLESEESNANGGGDFEILETLLSSSIFSPNSLYYIKKMAFITEWFTRYTYQLLYYLFP</sequence>
<protein>
    <recommendedName>
        <fullName evidence="4">C2 domain-containing protein</fullName>
    </recommendedName>
</protein>
<reference evidence="2 3" key="1">
    <citation type="submission" date="2023-10" db="EMBL/GenBank/DDBJ databases">
        <title>Comparative genomics analysis reveals potential genetic determinants of host preference in Cryptosporidium xiaoi.</title>
        <authorList>
            <person name="Xiao L."/>
            <person name="Li J."/>
        </authorList>
    </citation>
    <scope>NUCLEOTIDE SEQUENCE [LARGE SCALE GENOMIC DNA]</scope>
    <source>
        <strain evidence="2 3">52996</strain>
    </source>
</reference>
<name>A0AAV9Y053_9CRYT</name>
<comment type="caution">
    <text evidence="2">The sequence shown here is derived from an EMBL/GenBank/DDBJ whole genome shotgun (WGS) entry which is preliminary data.</text>
</comment>
<evidence type="ECO:0000313" key="2">
    <source>
        <dbReference type="EMBL" id="KAK6590348.1"/>
    </source>
</evidence>
<dbReference type="AlphaFoldDB" id="A0AAV9Y053"/>
<evidence type="ECO:0008006" key="4">
    <source>
        <dbReference type="Google" id="ProtNLM"/>
    </source>
</evidence>